<protein>
    <submittedName>
        <fullName evidence="2">AAA domain-containing protein</fullName>
    </submittedName>
</protein>
<gene>
    <name evidence="2" type="ORF">SAMN05192558_12175</name>
</gene>
<dbReference type="Proteomes" id="UP000199651">
    <property type="component" value="Unassembled WGS sequence"/>
</dbReference>
<dbReference type="OrthoDB" id="6627169at2"/>
<evidence type="ECO:0000259" key="1">
    <source>
        <dbReference type="Pfam" id="PF13401"/>
    </source>
</evidence>
<dbReference type="Gene3D" id="3.40.50.300">
    <property type="entry name" value="P-loop containing nucleotide triphosphate hydrolases"/>
    <property type="match status" value="1"/>
</dbReference>
<dbReference type="SUPFAM" id="SSF52540">
    <property type="entry name" value="P-loop containing nucleoside triphosphate hydrolases"/>
    <property type="match status" value="1"/>
</dbReference>
<reference evidence="3" key="1">
    <citation type="submission" date="2016-10" db="EMBL/GenBank/DDBJ databases">
        <authorList>
            <person name="Varghese N."/>
            <person name="Submissions S."/>
        </authorList>
    </citation>
    <scope>NUCLEOTIDE SEQUENCE [LARGE SCALE GENOMIC DNA]</scope>
    <source>
        <strain evidence="3">IBRC-M 10655</strain>
    </source>
</reference>
<evidence type="ECO:0000313" key="2">
    <source>
        <dbReference type="EMBL" id="SDP90061.1"/>
    </source>
</evidence>
<name>A0A1H0WHP2_9PSEU</name>
<dbReference type="Pfam" id="PF13401">
    <property type="entry name" value="AAA_22"/>
    <property type="match status" value="1"/>
</dbReference>
<dbReference type="InterPro" id="IPR049945">
    <property type="entry name" value="AAA_22"/>
</dbReference>
<organism evidence="2 3">
    <name type="scientific">Actinokineospora alba</name>
    <dbReference type="NCBI Taxonomy" id="504798"/>
    <lineage>
        <taxon>Bacteria</taxon>
        <taxon>Bacillati</taxon>
        <taxon>Actinomycetota</taxon>
        <taxon>Actinomycetes</taxon>
        <taxon>Pseudonocardiales</taxon>
        <taxon>Pseudonocardiaceae</taxon>
        <taxon>Actinokineospora</taxon>
    </lineage>
</organism>
<keyword evidence="3" id="KW-1185">Reference proteome</keyword>
<dbReference type="EMBL" id="FNJB01000021">
    <property type="protein sequence ID" value="SDP90061.1"/>
    <property type="molecule type" value="Genomic_DNA"/>
</dbReference>
<proteinExistence type="predicted"/>
<dbReference type="RefSeq" id="WP_091383998.1">
    <property type="nucleotide sequence ID" value="NZ_FNDV01000001.1"/>
</dbReference>
<dbReference type="AlphaFoldDB" id="A0A1H0WHP2"/>
<sequence length="819" mass="92071">MEPVDSAFSRFEELRTEIADYGTSIITEADTRLKVIDRIFTEVLGWPHGSILTEDTSSAGFLDYNFQVENRSRLIVEAKKDERPLGVSNKPAKRGFLIKGPVFAEQAAREGIAQAIRYCGAKNAELACVTNGAEWIVFRGTRLGDGLDTDQGCAFIFGSLSQISNNFALFFDLLSRDSVRTFNFRPHFQEVEGIRIRASEFSRSLIQPGVTRRIPVGDLAADVDRVMATFFDRLTGAQDPELIVECFVETAESRAADSQLAKVSEDLIGKIRSLDTGEGGALSRVIERATQVKRHEFVVIVGHKGSGKSTFITRFFQKVLRREIARECISLRVNLADSTGDGASIVEWLDRHFLTELERALFGVDAPEFDELQGIFFDEYKRLIAGPYAALYRKDKNEFKIEFGRWLEALRTANPNEYIVGLVRHAVNSRKKLPVIVLDNADHFDVDFQQRVYQYARSIYEREVCLVIMPITDRTSWQLSKHGAFQSFEHETLFLPTPLTQHVLNKRVQYLHEKIENGRQKPSDRYFVKNGISLSLKDLVAFSKSLTAIFLETAETSHWIGCLANRDVRRALEIARSLVTSANLRVEDLLKAYLTGTAAPVSRNRVAAALIRGNYRNYPAGNHKFVQNVFTLSADSDASPLLGLRILQLLKDRASAAVDDDDYQIGIEEIIQYMALMGIDSRATTSCLDLMLKSGLVLPNDPTIDAVADVRQVEISPSGEQHHFWAIGNFEYLSAMADVTPILDEETYVHMETSLGPTKKWWKEKTSIFVGYLLSEDAISCTVFDHVSYEGQRRIAAHLGRTKNRLEDGGNPPLVNTHN</sequence>
<dbReference type="InterPro" id="IPR027417">
    <property type="entry name" value="P-loop_NTPase"/>
</dbReference>
<accession>A0A1H0WHP2</accession>
<dbReference type="GO" id="GO:0016887">
    <property type="term" value="F:ATP hydrolysis activity"/>
    <property type="evidence" value="ECO:0007669"/>
    <property type="project" value="InterPro"/>
</dbReference>
<feature type="domain" description="ORC1/DEAH AAA+ ATPase" evidence="1">
    <location>
        <begin position="294"/>
        <end position="461"/>
    </location>
</feature>
<evidence type="ECO:0000313" key="3">
    <source>
        <dbReference type="Proteomes" id="UP000199651"/>
    </source>
</evidence>